<name>A0ABR4JMN5_9EURO</name>
<accession>A0ABR4JMN5</accession>
<gene>
    <name evidence="7" type="ORF">BJX68DRAFT_278668</name>
</gene>
<dbReference type="PANTHER" id="PTHR43498:SF1">
    <property type="entry name" value="COB--COM HETERODISULFIDE REDUCTASE IRON-SULFUR SUBUNIT A"/>
    <property type="match status" value="1"/>
</dbReference>
<keyword evidence="1" id="KW-0004">4Fe-4S</keyword>
<evidence type="ECO:0000256" key="2">
    <source>
        <dbReference type="ARBA" id="ARBA00022723"/>
    </source>
</evidence>
<keyword evidence="5" id="KW-0411">Iron-sulfur</keyword>
<keyword evidence="8" id="KW-1185">Reference proteome</keyword>
<evidence type="ECO:0000256" key="1">
    <source>
        <dbReference type="ARBA" id="ARBA00022485"/>
    </source>
</evidence>
<dbReference type="EMBL" id="JBFXLR010000058">
    <property type="protein sequence ID" value="KAL2841300.1"/>
    <property type="molecule type" value="Genomic_DNA"/>
</dbReference>
<dbReference type="GeneID" id="98163749"/>
<dbReference type="PANTHER" id="PTHR43498">
    <property type="entry name" value="FERREDOXIN:COB-COM HETERODISULFIDE REDUCTASE SUBUNIT A"/>
    <property type="match status" value="1"/>
</dbReference>
<sequence length="544" mass="59901">MADFDIAIYGSTSGAVAAGIQAARLGRKTVLISPDEHIGGIQIEGLGSTDIDNQVEFQNSTAVGGLALELHRRLSTHYGRLSQLEEVVAKRLKVPEMWKFESSVLKRILAEWLAEYPELVVVRAALIEDPSAVSRIGPIVTSIQLTNGQSISARYFIEATYEGDLLAAAGITTVIGREPSTTYNESLAGVRADTRYTQFDVPVDPYRTPGNPSSGFLYGISPEPFGNPGDGDAHLQAYSYRLPLTDVESNKAPLEKPEGYDASRYELHRRYIQAGGKLYTPRLRGVPNRKTDLIGSEAVLATDLLGMNDDWPTASRARREEILEETRRFTMGLLWFFANDEAVPPSIRKAWSDFGYCLDEFPDNNHFPRRLYVRDARRMVSDYVITQHTASEPEDTDPASTTESEPEPVAVAYWPTDTHCARRVVRNGLAHNEGFVFKEHGHKWKPFGISYRALVPTRAEGVNVLSVTCPSSSHVGYGAVRLEHQFYALGQAAANACDIALSHASMDSALDVQDVPYDVLRGRLLEQGAVIDASSVGKPDLSLL</sequence>
<comment type="caution">
    <text evidence="7">The sequence shown here is derived from an EMBL/GenBank/DDBJ whole genome shotgun (WGS) entry which is preliminary data.</text>
</comment>
<dbReference type="InterPro" id="IPR036188">
    <property type="entry name" value="FAD/NAD-bd_sf"/>
</dbReference>
<evidence type="ECO:0000256" key="5">
    <source>
        <dbReference type="ARBA" id="ARBA00023014"/>
    </source>
</evidence>
<dbReference type="Pfam" id="PF12831">
    <property type="entry name" value="FAD_oxidored"/>
    <property type="match status" value="1"/>
</dbReference>
<dbReference type="SUPFAM" id="SSF51905">
    <property type="entry name" value="FAD/NAD(P)-binding domain"/>
    <property type="match status" value="1"/>
</dbReference>
<dbReference type="RefSeq" id="XP_070894486.1">
    <property type="nucleotide sequence ID" value="XM_071048585.1"/>
</dbReference>
<feature type="region of interest" description="Disordered" evidence="6">
    <location>
        <begin position="387"/>
        <end position="407"/>
    </location>
</feature>
<keyword evidence="2" id="KW-0479">Metal-binding</keyword>
<evidence type="ECO:0000256" key="3">
    <source>
        <dbReference type="ARBA" id="ARBA00023002"/>
    </source>
</evidence>
<evidence type="ECO:0000256" key="6">
    <source>
        <dbReference type="SAM" id="MobiDB-lite"/>
    </source>
</evidence>
<reference evidence="7 8" key="1">
    <citation type="submission" date="2024-07" db="EMBL/GenBank/DDBJ databases">
        <title>Section-level genome sequencing and comparative genomics of Aspergillus sections Usti and Cavernicolus.</title>
        <authorList>
            <consortium name="Lawrence Berkeley National Laboratory"/>
            <person name="Nybo J.L."/>
            <person name="Vesth T.C."/>
            <person name="Theobald S."/>
            <person name="Frisvad J.C."/>
            <person name="Larsen T.O."/>
            <person name="Kjaerboelling I."/>
            <person name="Rothschild-Mancinelli K."/>
            <person name="Lyhne E.K."/>
            <person name="Kogle M.E."/>
            <person name="Barry K."/>
            <person name="Clum A."/>
            <person name="Na H."/>
            <person name="Ledsgaard L."/>
            <person name="Lin J."/>
            <person name="Lipzen A."/>
            <person name="Kuo A."/>
            <person name="Riley R."/>
            <person name="Mondo S."/>
            <person name="LaButti K."/>
            <person name="Haridas S."/>
            <person name="Pangalinan J."/>
            <person name="Salamov A.A."/>
            <person name="Simmons B.A."/>
            <person name="Magnuson J.K."/>
            <person name="Chen J."/>
            <person name="Drula E."/>
            <person name="Henrissat B."/>
            <person name="Wiebenga A."/>
            <person name="Lubbers R.J."/>
            <person name="Gomes A.C."/>
            <person name="Macurrencykelacurrency M.R."/>
            <person name="Stajich J."/>
            <person name="Grigoriev I.V."/>
            <person name="Mortensen U.H."/>
            <person name="De vries R.P."/>
            <person name="Baker S.E."/>
            <person name="Andersen M.R."/>
        </authorList>
    </citation>
    <scope>NUCLEOTIDE SEQUENCE [LARGE SCALE GENOMIC DNA]</scope>
    <source>
        <strain evidence="7 8">CBS 756.74</strain>
    </source>
</reference>
<proteinExistence type="predicted"/>
<keyword evidence="4" id="KW-0408">Iron</keyword>
<evidence type="ECO:0000313" key="7">
    <source>
        <dbReference type="EMBL" id="KAL2841300.1"/>
    </source>
</evidence>
<evidence type="ECO:0000256" key="4">
    <source>
        <dbReference type="ARBA" id="ARBA00023004"/>
    </source>
</evidence>
<organism evidence="7 8">
    <name type="scientific">Aspergillus pseudodeflectus</name>
    <dbReference type="NCBI Taxonomy" id="176178"/>
    <lineage>
        <taxon>Eukaryota</taxon>
        <taxon>Fungi</taxon>
        <taxon>Dikarya</taxon>
        <taxon>Ascomycota</taxon>
        <taxon>Pezizomycotina</taxon>
        <taxon>Eurotiomycetes</taxon>
        <taxon>Eurotiomycetidae</taxon>
        <taxon>Eurotiales</taxon>
        <taxon>Aspergillaceae</taxon>
        <taxon>Aspergillus</taxon>
        <taxon>Aspergillus subgen. Nidulantes</taxon>
    </lineage>
</organism>
<keyword evidence="3" id="KW-0560">Oxidoreductase</keyword>
<dbReference type="Proteomes" id="UP001610444">
    <property type="component" value="Unassembled WGS sequence"/>
</dbReference>
<dbReference type="InterPro" id="IPR039650">
    <property type="entry name" value="HdrA-like"/>
</dbReference>
<protein>
    <submittedName>
        <fullName evidence="7">FAD dependent oxidoreductase-domain-containing protein</fullName>
    </submittedName>
</protein>
<evidence type="ECO:0000313" key="8">
    <source>
        <dbReference type="Proteomes" id="UP001610444"/>
    </source>
</evidence>